<reference evidence="2" key="1">
    <citation type="submission" date="2021-03" db="EMBL/GenBank/DDBJ databases">
        <title>Evolutionary innovations through gain and loss of genes in the ectomycorrhizal Boletales.</title>
        <authorList>
            <person name="Wu G."/>
            <person name="Miyauchi S."/>
            <person name="Morin E."/>
            <person name="Yang Z.-L."/>
            <person name="Xu J."/>
            <person name="Martin F.M."/>
        </authorList>
    </citation>
    <scope>NUCLEOTIDE SEQUENCE</scope>
    <source>
        <strain evidence="2">BR01</strain>
    </source>
</reference>
<dbReference type="InterPro" id="IPR013320">
    <property type="entry name" value="ConA-like_dom_sf"/>
</dbReference>
<dbReference type="OrthoDB" id="2963740at2759"/>
<dbReference type="CDD" id="cd13426">
    <property type="entry name" value="Peptidase_G1"/>
    <property type="match status" value="1"/>
</dbReference>
<dbReference type="Gene3D" id="2.60.120.700">
    <property type="entry name" value="Peptidase G1"/>
    <property type="match status" value="1"/>
</dbReference>
<dbReference type="PANTHER" id="PTHR37536">
    <property type="entry name" value="PUTATIVE (AFU_ORTHOLOGUE AFUA_3G02970)-RELATED"/>
    <property type="match status" value="1"/>
</dbReference>
<evidence type="ECO:0000313" key="2">
    <source>
        <dbReference type="EMBL" id="KAG6371567.1"/>
    </source>
</evidence>
<dbReference type="PANTHER" id="PTHR37536:SF1">
    <property type="entry name" value="ASPERGILLOPEPSIN, PUTAITVE (AFU_ORTHOLOGUE AFUA_7G01200)"/>
    <property type="match status" value="1"/>
</dbReference>
<keyword evidence="3" id="KW-1185">Reference proteome</keyword>
<dbReference type="AlphaFoldDB" id="A0A8I2YGS3"/>
<dbReference type="Proteomes" id="UP000683000">
    <property type="component" value="Unassembled WGS sequence"/>
</dbReference>
<dbReference type="GO" id="GO:0006508">
    <property type="term" value="P:proteolysis"/>
    <property type="evidence" value="ECO:0007669"/>
    <property type="project" value="InterPro"/>
</dbReference>
<name>A0A8I2YGS3_9AGAM</name>
<comment type="caution">
    <text evidence="2">The sequence shown here is derived from an EMBL/GenBank/DDBJ whole genome shotgun (WGS) entry which is preliminary data.</text>
</comment>
<dbReference type="GO" id="GO:0070007">
    <property type="term" value="F:glutamic-type endopeptidase activity"/>
    <property type="evidence" value="ECO:0007669"/>
    <property type="project" value="InterPro"/>
</dbReference>
<evidence type="ECO:0000313" key="3">
    <source>
        <dbReference type="Proteomes" id="UP000683000"/>
    </source>
</evidence>
<proteinExistence type="predicted"/>
<keyword evidence="1" id="KW-0732">Signal</keyword>
<sequence length="254" mass="27438">MRLNYALVSSFLFVSVVLADFHIGRQPEPQFEKPINGTHVRRDPATYGLWAGGVKEKYPGTVTLATGTFIVPQPQGDVGSGFVIGVGLDGLTCTTALLAAGVNVMITNDGFSVIPWGQLLPRIIQWNPDPPNGVRVSTGDKLRVTVQIAPSSADADAYFWIENITTDRSWSDALTNNPDSPLCRQNAFWVVAAVPGGTTPLANFGTVAFRDLRMRAPGIDVYPRNPSIVNLVRNNQVISSVRVEPSSDIIVTYG</sequence>
<gene>
    <name evidence="2" type="ORF">JVT61DRAFT_9274</name>
</gene>
<feature type="chain" id="PRO_5034742808" evidence="1">
    <location>
        <begin position="20"/>
        <end position="254"/>
    </location>
</feature>
<protein>
    <submittedName>
        <fullName evidence="2">Peptidase G1</fullName>
    </submittedName>
</protein>
<dbReference type="Pfam" id="PF01828">
    <property type="entry name" value="Peptidase_A4"/>
    <property type="match status" value="1"/>
</dbReference>
<dbReference type="SUPFAM" id="SSF49899">
    <property type="entry name" value="Concanavalin A-like lectins/glucanases"/>
    <property type="match status" value="1"/>
</dbReference>
<dbReference type="InterPro" id="IPR000250">
    <property type="entry name" value="Peptidase_G1"/>
</dbReference>
<feature type="signal peptide" evidence="1">
    <location>
        <begin position="1"/>
        <end position="19"/>
    </location>
</feature>
<evidence type="ECO:0000256" key="1">
    <source>
        <dbReference type="SAM" id="SignalP"/>
    </source>
</evidence>
<organism evidence="2 3">
    <name type="scientific">Boletus reticuloceps</name>
    <dbReference type="NCBI Taxonomy" id="495285"/>
    <lineage>
        <taxon>Eukaryota</taxon>
        <taxon>Fungi</taxon>
        <taxon>Dikarya</taxon>
        <taxon>Basidiomycota</taxon>
        <taxon>Agaricomycotina</taxon>
        <taxon>Agaricomycetes</taxon>
        <taxon>Agaricomycetidae</taxon>
        <taxon>Boletales</taxon>
        <taxon>Boletineae</taxon>
        <taxon>Boletaceae</taxon>
        <taxon>Boletoideae</taxon>
        <taxon>Boletus</taxon>
    </lineage>
</organism>
<accession>A0A8I2YGS3</accession>
<dbReference type="InterPro" id="IPR038656">
    <property type="entry name" value="Peptidase_G1_sf"/>
</dbReference>
<dbReference type="EMBL" id="JAGFBS010000033">
    <property type="protein sequence ID" value="KAG6371567.1"/>
    <property type="molecule type" value="Genomic_DNA"/>
</dbReference>